<comment type="caution">
    <text evidence="2">The sequence shown here is derived from an EMBL/GenBank/DDBJ whole genome shotgun (WGS) entry which is preliminary data.</text>
</comment>
<sequence>MDVDGFWDLVERSAQESSNREDRVAWLEDQLSRLPAEEIVDFEAWFTISADRACTWELYAACWMITTSGSSDGFECFVDWLISLGRAAFDKVMDCPDHIIDLPEVQRLFEMSRTFTRRRISRSRDGGIRLIRLIRTRRVCWPDEDWPGFKSFSYAATHAYEQVMGSDRAHPAEALRARGITSAFSFLSLVAQSNGEEWDFSVSAELMRRLPRLARHYGIAAEAAAEPAADAGPRRGS</sequence>
<keyword evidence="3" id="KW-1185">Reference proteome</keyword>
<evidence type="ECO:0000313" key="2">
    <source>
        <dbReference type="EMBL" id="MBA2897787.1"/>
    </source>
</evidence>
<dbReference type="Proteomes" id="UP000530928">
    <property type="component" value="Unassembled WGS sequence"/>
</dbReference>
<organism evidence="2 3">
    <name type="scientific">Nonomuraea soli</name>
    <dbReference type="NCBI Taxonomy" id="1032476"/>
    <lineage>
        <taxon>Bacteria</taxon>
        <taxon>Bacillati</taxon>
        <taxon>Actinomycetota</taxon>
        <taxon>Actinomycetes</taxon>
        <taxon>Streptosporangiales</taxon>
        <taxon>Streptosporangiaceae</taxon>
        <taxon>Nonomuraea</taxon>
    </lineage>
</organism>
<dbReference type="InterPro" id="IPR025334">
    <property type="entry name" value="DUF4240"/>
</dbReference>
<dbReference type="AlphaFoldDB" id="A0A7W0HW69"/>
<dbReference type="RefSeq" id="WP_181616460.1">
    <property type="nucleotide sequence ID" value="NZ_BAABAM010000015.1"/>
</dbReference>
<evidence type="ECO:0000259" key="1">
    <source>
        <dbReference type="Pfam" id="PF14024"/>
    </source>
</evidence>
<evidence type="ECO:0000313" key="3">
    <source>
        <dbReference type="Proteomes" id="UP000530928"/>
    </source>
</evidence>
<dbReference type="Pfam" id="PF14024">
    <property type="entry name" value="DUF4240"/>
    <property type="match status" value="1"/>
</dbReference>
<reference evidence="2 3" key="1">
    <citation type="submission" date="2020-07" db="EMBL/GenBank/DDBJ databases">
        <title>Genomic Encyclopedia of Type Strains, Phase IV (KMG-IV): sequencing the most valuable type-strain genomes for metagenomic binning, comparative biology and taxonomic classification.</title>
        <authorList>
            <person name="Goeker M."/>
        </authorList>
    </citation>
    <scope>NUCLEOTIDE SEQUENCE [LARGE SCALE GENOMIC DNA]</scope>
    <source>
        <strain evidence="2 3">DSM 45533</strain>
    </source>
</reference>
<accession>A0A7W0HW69</accession>
<dbReference type="EMBL" id="JACDUR010000013">
    <property type="protein sequence ID" value="MBA2897787.1"/>
    <property type="molecule type" value="Genomic_DNA"/>
</dbReference>
<protein>
    <recommendedName>
        <fullName evidence="1">DUF4240 domain-containing protein</fullName>
    </recommendedName>
</protein>
<proteinExistence type="predicted"/>
<feature type="domain" description="DUF4240" evidence="1">
    <location>
        <begin position="1"/>
        <end position="162"/>
    </location>
</feature>
<name>A0A7W0HW69_9ACTN</name>
<gene>
    <name evidence="2" type="ORF">HNR30_009193</name>
</gene>